<protein>
    <submittedName>
        <fullName evidence="2">Crp/Fnr family transcriptional regulator</fullName>
    </submittedName>
</protein>
<keyword evidence="3" id="KW-1185">Reference proteome</keyword>
<dbReference type="InterPro" id="IPR018490">
    <property type="entry name" value="cNMP-bd_dom_sf"/>
</dbReference>
<dbReference type="InterPro" id="IPR036388">
    <property type="entry name" value="WH-like_DNA-bd_sf"/>
</dbReference>
<evidence type="ECO:0000259" key="1">
    <source>
        <dbReference type="PROSITE" id="PS50042"/>
    </source>
</evidence>
<dbReference type="Proteomes" id="UP001623591">
    <property type="component" value="Unassembled WGS sequence"/>
</dbReference>
<dbReference type="SUPFAM" id="SSF46785">
    <property type="entry name" value="Winged helix' DNA-binding domain"/>
    <property type="match status" value="1"/>
</dbReference>
<dbReference type="SUPFAM" id="SSF51206">
    <property type="entry name" value="cAMP-binding domain-like"/>
    <property type="match status" value="1"/>
</dbReference>
<reference evidence="2 3" key="1">
    <citation type="submission" date="2024-11" db="EMBL/GenBank/DDBJ databases">
        <authorList>
            <person name="Heng Y.C."/>
            <person name="Lim A.C.H."/>
            <person name="Lee J.K.Y."/>
            <person name="Kittelmann S."/>
        </authorList>
    </citation>
    <scope>NUCLEOTIDE SEQUENCE [LARGE SCALE GENOMIC DNA]</scope>
    <source>
        <strain evidence="2 3">WILCCON 0185</strain>
    </source>
</reference>
<dbReference type="PROSITE" id="PS50042">
    <property type="entry name" value="CNMP_BINDING_3"/>
    <property type="match status" value="1"/>
</dbReference>
<name>A0ABW8T5R6_9CLOT</name>
<comment type="caution">
    <text evidence="2">The sequence shown here is derived from an EMBL/GenBank/DDBJ whole genome shotgun (WGS) entry which is preliminary data.</text>
</comment>
<dbReference type="RefSeq" id="WP_406770197.1">
    <property type="nucleotide sequence ID" value="NZ_JBJHZZ010000009.1"/>
</dbReference>
<sequence>MNNFYNSLEKILEFSFSQEEKPLYDTRAFLKDFSFDLIQILSLKENTIIIKSNEKLEFIYILVNGTTYVENYTLDGRRIIADTLKAAQVFGLIEAINCENYYKGTVITLSKALLVKVNKDKFLEAVYNDIQIASIIIKYLAYFSTHSIMVSEYKSSVSSYENLIIYLYNKVLGKSLPHRIHDNKAFIADSLQINKRTLYRYLNKLTNEGIIYREGQEIIICKNNFTKLEQLFNTINNL</sequence>
<dbReference type="InterPro" id="IPR036390">
    <property type="entry name" value="WH_DNA-bd_sf"/>
</dbReference>
<accession>A0ABW8T5R6</accession>
<dbReference type="Pfam" id="PF00027">
    <property type="entry name" value="cNMP_binding"/>
    <property type="match status" value="1"/>
</dbReference>
<dbReference type="EMBL" id="JBJHZZ010000009">
    <property type="protein sequence ID" value="MFL0247765.1"/>
    <property type="molecule type" value="Genomic_DNA"/>
</dbReference>
<dbReference type="CDD" id="cd00038">
    <property type="entry name" value="CAP_ED"/>
    <property type="match status" value="1"/>
</dbReference>
<evidence type="ECO:0000313" key="3">
    <source>
        <dbReference type="Proteomes" id="UP001623591"/>
    </source>
</evidence>
<dbReference type="InterPro" id="IPR014710">
    <property type="entry name" value="RmlC-like_jellyroll"/>
</dbReference>
<proteinExistence type="predicted"/>
<dbReference type="Gene3D" id="2.60.120.10">
    <property type="entry name" value="Jelly Rolls"/>
    <property type="match status" value="1"/>
</dbReference>
<dbReference type="InterPro" id="IPR000595">
    <property type="entry name" value="cNMP-bd_dom"/>
</dbReference>
<feature type="domain" description="Cyclic nucleotide-binding" evidence="1">
    <location>
        <begin position="35"/>
        <end position="126"/>
    </location>
</feature>
<organism evidence="2 3">
    <name type="scientific">Candidatus Clostridium stratigraminis</name>
    <dbReference type="NCBI Taxonomy" id="3381661"/>
    <lineage>
        <taxon>Bacteria</taxon>
        <taxon>Bacillati</taxon>
        <taxon>Bacillota</taxon>
        <taxon>Clostridia</taxon>
        <taxon>Eubacteriales</taxon>
        <taxon>Clostridiaceae</taxon>
        <taxon>Clostridium</taxon>
    </lineage>
</organism>
<evidence type="ECO:0000313" key="2">
    <source>
        <dbReference type="EMBL" id="MFL0247765.1"/>
    </source>
</evidence>
<dbReference type="Gene3D" id="1.10.10.10">
    <property type="entry name" value="Winged helix-like DNA-binding domain superfamily/Winged helix DNA-binding domain"/>
    <property type="match status" value="1"/>
</dbReference>
<gene>
    <name evidence="2" type="ORF">ACJDUG_12365</name>
</gene>